<dbReference type="PANTHER" id="PTHR33928">
    <property type="entry name" value="POLYGALACTURONASE QRT3"/>
    <property type="match status" value="1"/>
</dbReference>
<dbReference type="EMBL" id="VXIT01000003">
    <property type="protein sequence ID" value="KAA6413770.1"/>
    <property type="molecule type" value="Genomic_DNA"/>
</dbReference>
<evidence type="ECO:0000313" key="3">
    <source>
        <dbReference type="EMBL" id="KAA6413770.1"/>
    </source>
</evidence>
<dbReference type="InterPro" id="IPR011050">
    <property type="entry name" value="Pectin_lyase_fold/virulence"/>
</dbReference>
<dbReference type="InterPro" id="IPR012334">
    <property type="entry name" value="Pectin_lyas_fold"/>
</dbReference>
<dbReference type="InterPro" id="IPR039279">
    <property type="entry name" value="QRT3-like"/>
</dbReference>
<dbReference type="FunFam" id="2.160.20.10:FF:000023">
    <property type="entry name" value="Exo-beta-1,3-glucanase Exg0"/>
    <property type="match status" value="1"/>
</dbReference>
<dbReference type="PANTHER" id="PTHR33928:SF2">
    <property type="entry name" value="PECTATE LYASE SUPERFAMILY PROTEIN DOMAIN-CONTAINING PROTEIN-RELATED"/>
    <property type="match status" value="1"/>
</dbReference>
<dbReference type="AlphaFoldDB" id="A0A5M8PYK7"/>
<dbReference type="GO" id="GO:0004650">
    <property type="term" value="F:polygalacturonase activity"/>
    <property type="evidence" value="ECO:0007669"/>
    <property type="project" value="InterPro"/>
</dbReference>
<gene>
    <name evidence="3" type="ORF">FRX48_02131</name>
</gene>
<dbReference type="SUPFAM" id="SSF51126">
    <property type="entry name" value="Pectin lyase-like"/>
    <property type="match status" value="2"/>
</dbReference>
<name>A0A5M8PYK7_9LECA</name>
<feature type="domain" description="Rhamnogalacturonase A/B/Epimerase-like pectate lyase" evidence="2">
    <location>
        <begin position="97"/>
        <end position="322"/>
    </location>
</feature>
<evidence type="ECO:0000313" key="4">
    <source>
        <dbReference type="Proteomes" id="UP000324767"/>
    </source>
</evidence>
<evidence type="ECO:0000256" key="1">
    <source>
        <dbReference type="SAM" id="SignalP"/>
    </source>
</evidence>
<dbReference type="Pfam" id="PF12708">
    <property type="entry name" value="Pect-lyase_RHGA_epim"/>
    <property type="match status" value="2"/>
</dbReference>
<dbReference type="InterPro" id="IPR024535">
    <property type="entry name" value="RHGA/B-epi-like_pectate_lyase"/>
</dbReference>
<proteinExistence type="predicted"/>
<evidence type="ECO:0000259" key="2">
    <source>
        <dbReference type="Pfam" id="PF12708"/>
    </source>
</evidence>
<keyword evidence="1" id="KW-0732">Signal</keyword>
<sequence>MMRTIHSLVALLASAGTATADYGLHIPQLEAAVQQMLSRFGSYLGYSGPSGNEAAQAKGWRPKQAPQPVANTAEYWLEQIDHQGVAAFNPNTSYQVFRNVKDFGAQGDGVTDDTAAINDAISSGDRCAPGACQSSTTTPAVVYFPAGTYLISSSIIDYYFTQLIGNPNDVPTIVAAAIFGGSGLGMIDGDEYQAGGVLGYGSTNVFYRQIRNFVLDMSNIPATSAATGVHWPTAQATSLQNVFFKMSDAPGTQHQGLFIESGSGGFMNDLVFYGGNAGAVFGNQQFTMRNLSFYNSVTAINQLWDWGWTYKSISINNCSIGLNMSNVGPTGQTVGSVTFIDSYISNTAVGILTAHNATSQPPTAGSLILENVEITNVPVAVQGPNGPALAGTTGTATISAWGQGHSYIPNGPVNFEGSIPPFNRPGSLLQGGKFYERSKPQYSDVPVSQFLSTRSAGAKGDGVSDDTSALQSTINAAAAQGKIVFFDAGTYKVTSTLHVPPGSKLVGESYSVIMSSGPVFADMTKPQAVVQVGYSGESGVVEWSDMVVATQSSSTYGQAGAILIEWNLASSCGSPSGMWDVHARIGGFAGSGLQVGQCPKTPTVPTPPAPVNPQCIAAYLTMHVTQSATGLYLENVWLWTADHDLDDPSSTQITVYTGRGLLIESTDGNLWLVGTAVEHHALYQYQVSNTQSVFMGQIQTETPYYQPNPNATIPFPPVTNLSDPDFVASCQGQTGNCADAWGLRVLSSQSILVYGAGLYSFFNNYSTSCSDYGNGETCQQRIFDIEGMDINDVDVYNLNTVGTTNMITRDGASLASFADNINVYPDNIALFRSN</sequence>
<dbReference type="Proteomes" id="UP000324767">
    <property type="component" value="Unassembled WGS sequence"/>
</dbReference>
<protein>
    <submittedName>
        <fullName evidence="3">Glycoside hydrolase family 55</fullName>
    </submittedName>
</protein>
<accession>A0A5M8PYK7</accession>
<organism evidence="3 4">
    <name type="scientific">Lasallia pustulata</name>
    <dbReference type="NCBI Taxonomy" id="136370"/>
    <lineage>
        <taxon>Eukaryota</taxon>
        <taxon>Fungi</taxon>
        <taxon>Dikarya</taxon>
        <taxon>Ascomycota</taxon>
        <taxon>Pezizomycotina</taxon>
        <taxon>Lecanoromycetes</taxon>
        <taxon>OSLEUM clade</taxon>
        <taxon>Umbilicariomycetidae</taxon>
        <taxon>Umbilicariales</taxon>
        <taxon>Umbilicariaceae</taxon>
        <taxon>Lasallia</taxon>
    </lineage>
</organism>
<feature type="signal peptide" evidence="1">
    <location>
        <begin position="1"/>
        <end position="20"/>
    </location>
</feature>
<dbReference type="FunFam" id="2.160.20.10:FF:000026">
    <property type="entry name" value="Exo-beta-1,3-glucanase Exg0"/>
    <property type="match status" value="1"/>
</dbReference>
<keyword evidence="3" id="KW-0378">Hydrolase</keyword>
<feature type="chain" id="PRO_5024395966" evidence="1">
    <location>
        <begin position="21"/>
        <end position="834"/>
    </location>
</feature>
<dbReference type="OrthoDB" id="1046782at2759"/>
<dbReference type="CDD" id="cd23668">
    <property type="entry name" value="GH55_beta13glucanase-like"/>
    <property type="match status" value="1"/>
</dbReference>
<feature type="domain" description="Rhamnogalacturonase A/B/Epimerase-like pectate lyase" evidence="2">
    <location>
        <begin position="451"/>
        <end position="511"/>
    </location>
</feature>
<comment type="caution">
    <text evidence="3">The sequence shown here is derived from an EMBL/GenBank/DDBJ whole genome shotgun (WGS) entry which is preliminary data.</text>
</comment>
<dbReference type="Gene3D" id="2.160.20.10">
    <property type="entry name" value="Single-stranded right-handed beta-helix, Pectin lyase-like"/>
    <property type="match status" value="2"/>
</dbReference>
<reference evidence="3 4" key="1">
    <citation type="submission" date="2019-09" db="EMBL/GenBank/DDBJ databases">
        <title>The hologenome of the rock-dwelling lichen Lasallia pustulata.</title>
        <authorList>
            <person name="Greshake Tzovaras B."/>
            <person name="Segers F."/>
            <person name="Bicker A."/>
            <person name="Dal Grande F."/>
            <person name="Otte J."/>
            <person name="Hankeln T."/>
            <person name="Schmitt I."/>
            <person name="Ebersberger I."/>
        </authorList>
    </citation>
    <scope>NUCLEOTIDE SEQUENCE [LARGE SCALE GENOMIC DNA]</scope>
    <source>
        <strain evidence="3">A1-1</strain>
    </source>
</reference>